<feature type="compositionally biased region" description="Basic and acidic residues" evidence="1">
    <location>
        <begin position="115"/>
        <end position="140"/>
    </location>
</feature>
<evidence type="ECO:0000259" key="3">
    <source>
        <dbReference type="Pfam" id="PF19580"/>
    </source>
</evidence>
<keyword evidence="6" id="KW-1185">Reference proteome</keyword>
<evidence type="ECO:0008006" key="7">
    <source>
        <dbReference type="Google" id="ProtNLM"/>
    </source>
</evidence>
<protein>
    <recommendedName>
        <fullName evidence="7">Endonuclease/exonuclease/phosphatase</fullName>
    </recommendedName>
</protein>
<feature type="domain" description="Endonuclease/exonuclease/phosphatase" evidence="3">
    <location>
        <begin position="757"/>
        <end position="901"/>
    </location>
</feature>
<evidence type="ECO:0000256" key="1">
    <source>
        <dbReference type="SAM" id="MobiDB-lite"/>
    </source>
</evidence>
<reference evidence="5 6" key="1">
    <citation type="submission" date="2021-06" db="EMBL/GenBank/DDBJ databases">
        <authorList>
            <person name="Sun Q."/>
            <person name="Li D."/>
        </authorList>
    </citation>
    <scope>NUCLEOTIDE SEQUENCE [LARGE SCALE GENOMIC DNA]</scope>
    <source>
        <strain evidence="5 6">MSJ-4</strain>
    </source>
</reference>
<dbReference type="RefSeq" id="WP_216457272.1">
    <property type="nucleotide sequence ID" value="NZ_JAHLQL010000004.1"/>
</dbReference>
<feature type="domain" description="Atrophied bacterial Ig" evidence="4">
    <location>
        <begin position="943"/>
        <end position="1019"/>
    </location>
</feature>
<dbReference type="InterPro" id="IPR046780">
    <property type="entry name" value="aBig_2"/>
</dbReference>
<feature type="signal peptide" evidence="2">
    <location>
        <begin position="1"/>
        <end position="24"/>
    </location>
</feature>
<dbReference type="PANTHER" id="PTHR42834:SF1">
    <property type="entry name" value="ENDONUCLEASE_EXONUCLEASE_PHOSPHATASE FAMILY PROTEIN (AFU_ORTHOLOGUE AFUA_3G09210)"/>
    <property type="match status" value="1"/>
</dbReference>
<feature type="domain" description="Atrophied bacterial Ig" evidence="4">
    <location>
        <begin position="1027"/>
        <end position="1107"/>
    </location>
</feature>
<sequence length="1248" mass="137109">MLKKKLVAMMTAVFLMFSTIPVFAKPVGLYLKNKNNPNEVVYIAYEDYMKAHASRNKEFREILEGFEIAGVSVKNDKSDKVIDYNQYVEDYKSGKIKNMDAYADEGDSKTYSNPDKVKELNKDGSIGKEIDAPDKTKDPEEKEVITIAEARKKDKDSKVTVKGVVTSRIGNNAFIEDKNAGIYIYVGGTENTNLKVGNSVSVTGVIGEFKGLKQIKDDGGEKLKVEVLKENQKLPTPETVKISGLDETLQGKRVTLEKVKVRGIGNPDKHGSYNVTITDEKNDVDIRVDGNLNPKIDTSSFKVGSTLNVTASVGRYNTVNQLMLSKIEDIKIIDEGDGETPKAPEKKIREIQGADHRSPLEGQAVSTEGIVTAISEDSFQKGFFMQDPNPDDDPATSEGIFVKFSSKTQTIKVGDLVKVEGTVKEIINGLNTDKTGLTETRIESTKVEVKSSGNQLPEAIVINLQGDLLKNIDNDGLKTFDINEDAIDYFESLEGMLVKIVNPLIVGADERYGEIYVVPNNGVGSEHQLTPRGGIKALKDDFNPEIITIDDIMIPITDSKSKKYIDKDMKIAVGDKFAEDNLIGIMSYGFGKFKFLNTEKLPAIVHGTTEREKTEIKYEENKLNIASYNIENFNPTEPDKVAKIANSIVNDLSCPDIMGLIEVQDSDGEKDTGNADASGSYQALVDAIKGINGVEYGFTDVTPQNNTDGGAPGGNIRQGFIYRKDRVSLVEKTKGEANVAVKIGKDGLSVNPGRIDPTNEVFKNSRKPLIGEFEFKGEKIFVIANHLNSKRGDEGLFSQNQPPVMGSESQRHKQAEVINRFIKEIKKEIPEANIVALGDMNDYEFSGSLQILKGSEMINMIEELPENKRYTYVYGGNSQVLDHILISNNLLKKDNERERALVDVVHINSEFTEGYGRVSDHDPVLVQLDLGIKDFTDEKAMVAAKDKLDLGNISAVESDLLLPTNLINGVTATWQSRDEDIISNEGKVTIPRESKEVILTANLVKGTLKVTKEFKVTVVGQGDILKSTKEKLDLGSLTAVVDNIKLPVSLDKGVTVNWTSNAKTVISNDGTVTRPEIGKGNATVTLTATLKLGELSETKDFDVTVLEKVKEPEVILKIANINDLTESFGKVELEDAKTYIKMIKPMSSLITSEMNFTEYAKKTLNFKARTFGGLKENSAEITISVSTDGGTNWDIVRKVTPANAVMTSQDEIDLSNYSGTNVKVKFETLLAVDGKMGAGIQDIKITGN</sequence>
<dbReference type="InterPro" id="IPR005135">
    <property type="entry name" value="Endo/exonuclease/phosphatase"/>
</dbReference>
<dbReference type="Proteomes" id="UP000736583">
    <property type="component" value="Unassembled WGS sequence"/>
</dbReference>
<feature type="region of interest" description="Disordered" evidence="1">
    <location>
        <begin position="104"/>
        <end position="140"/>
    </location>
</feature>
<dbReference type="Pfam" id="PF19580">
    <property type="entry name" value="Exo_endo_phos_3"/>
    <property type="match status" value="1"/>
</dbReference>
<gene>
    <name evidence="5" type="ORF">KQI89_12085</name>
</gene>
<comment type="caution">
    <text evidence="5">The sequence shown here is derived from an EMBL/GenBank/DDBJ whole genome shotgun (WGS) entry which is preliminary data.</text>
</comment>
<dbReference type="PANTHER" id="PTHR42834">
    <property type="entry name" value="ENDONUCLEASE/EXONUCLEASE/PHOSPHATASE FAMILY PROTEIN (AFU_ORTHOLOGUE AFUA_3G09210)"/>
    <property type="match status" value="1"/>
</dbReference>
<dbReference type="CDD" id="cd04486">
    <property type="entry name" value="YhcR_OBF_like"/>
    <property type="match status" value="1"/>
</dbReference>
<dbReference type="Pfam" id="PF20578">
    <property type="entry name" value="aBig_2"/>
    <property type="match status" value="2"/>
</dbReference>
<evidence type="ECO:0000313" key="5">
    <source>
        <dbReference type="EMBL" id="MBU5592494.1"/>
    </source>
</evidence>
<evidence type="ECO:0000313" key="6">
    <source>
        <dbReference type="Proteomes" id="UP000736583"/>
    </source>
</evidence>
<dbReference type="EMBL" id="JAHLQL010000004">
    <property type="protein sequence ID" value="MBU5592494.1"/>
    <property type="molecule type" value="Genomic_DNA"/>
</dbReference>
<name>A0ABS6F3P9_9CLOT</name>
<proteinExistence type="predicted"/>
<evidence type="ECO:0000259" key="4">
    <source>
        <dbReference type="Pfam" id="PF20578"/>
    </source>
</evidence>
<organism evidence="5 6">
    <name type="scientific">Clostridium simiarum</name>
    <dbReference type="NCBI Taxonomy" id="2841506"/>
    <lineage>
        <taxon>Bacteria</taxon>
        <taxon>Bacillati</taxon>
        <taxon>Bacillota</taxon>
        <taxon>Clostridia</taxon>
        <taxon>Eubacteriales</taxon>
        <taxon>Clostridiaceae</taxon>
        <taxon>Clostridium</taxon>
    </lineage>
</organism>
<evidence type="ECO:0000256" key="2">
    <source>
        <dbReference type="SAM" id="SignalP"/>
    </source>
</evidence>
<keyword evidence="2" id="KW-0732">Signal</keyword>
<accession>A0ABS6F3P9</accession>
<feature type="chain" id="PRO_5045171362" description="Endonuclease/exonuclease/phosphatase" evidence="2">
    <location>
        <begin position="25"/>
        <end position="1248"/>
    </location>
</feature>